<keyword evidence="2" id="KW-1185">Reference proteome</keyword>
<evidence type="ECO:0000313" key="2">
    <source>
        <dbReference type="Proteomes" id="UP001215598"/>
    </source>
</evidence>
<name>A0AAD7JL93_9AGAR</name>
<sequence length="450" mass="51510">SLSQKFAFAQISQHWRDFALKNPVFWSTIMVGDSESRLKLHWRWVPLALERSGSSTMLHIYFDCTDGRYYADAIEALRPCVHRIQTLEMRYYTPPHPRDLLASNLQFPALRVLRVYGAHNYHSLRLSLTAPQLQALEVGEVESANLHALFVPSLEDIELYRHLGSVNTLANIFQQCPRVRRVVLSAPYDRITSPDADFEAFSRRPLALRHLELEMEGDLIRVLRAGFSHPDNILHTLGIRVPPGASFGLLADALLVGVDSIILFDLIRPMELQLRDEQGRVRRLLNDHQSVWKPKEVWTHLSLRYNLHKTVREIRVNQFYWDDIVDLFALYPLGDGPITFRIEVSFHAVHFNKPLHIPALSRVEFTGRDTDTNPMYLQQVLGVLAKIQPPAARKVEVCVLSKKLRVPEKELEGIQDASIALEKELSGTDWAICTHSGRCMYSLSQDSQGE</sequence>
<dbReference type="Proteomes" id="UP001215598">
    <property type="component" value="Unassembled WGS sequence"/>
</dbReference>
<protein>
    <recommendedName>
        <fullName evidence="3">F-box domain-containing protein</fullName>
    </recommendedName>
</protein>
<feature type="non-terminal residue" evidence="1">
    <location>
        <position position="1"/>
    </location>
</feature>
<evidence type="ECO:0000313" key="1">
    <source>
        <dbReference type="EMBL" id="KAJ7765675.1"/>
    </source>
</evidence>
<dbReference type="AlphaFoldDB" id="A0AAD7JL93"/>
<reference evidence="1" key="1">
    <citation type="submission" date="2023-03" db="EMBL/GenBank/DDBJ databases">
        <title>Massive genome expansion in bonnet fungi (Mycena s.s.) driven by repeated elements and novel gene families across ecological guilds.</title>
        <authorList>
            <consortium name="Lawrence Berkeley National Laboratory"/>
            <person name="Harder C.B."/>
            <person name="Miyauchi S."/>
            <person name="Viragh M."/>
            <person name="Kuo A."/>
            <person name="Thoen E."/>
            <person name="Andreopoulos B."/>
            <person name="Lu D."/>
            <person name="Skrede I."/>
            <person name="Drula E."/>
            <person name="Henrissat B."/>
            <person name="Morin E."/>
            <person name="Kohler A."/>
            <person name="Barry K."/>
            <person name="LaButti K."/>
            <person name="Morin E."/>
            <person name="Salamov A."/>
            <person name="Lipzen A."/>
            <person name="Mereny Z."/>
            <person name="Hegedus B."/>
            <person name="Baldrian P."/>
            <person name="Stursova M."/>
            <person name="Weitz H."/>
            <person name="Taylor A."/>
            <person name="Grigoriev I.V."/>
            <person name="Nagy L.G."/>
            <person name="Martin F."/>
            <person name="Kauserud H."/>
        </authorList>
    </citation>
    <scope>NUCLEOTIDE SEQUENCE</scope>
    <source>
        <strain evidence="1">CBHHK182m</strain>
    </source>
</reference>
<accession>A0AAD7JL93</accession>
<evidence type="ECO:0008006" key="3">
    <source>
        <dbReference type="Google" id="ProtNLM"/>
    </source>
</evidence>
<dbReference type="EMBL" id="JARKIB010000025">
    <property type="protein sequence ID" value="KAJ7765675.1"/>
    <property type="molecule type" value="Genomic_DNA"/>
</dbReference>
<proteinExistence type="predicted"/>
<organism evidence="1 2">
    <name type="scientific">Mycena metata</name>
    <dbReference type="NCBI Taxonomy" id="1033252"/>
    <lineage>
        <taxon>Eukaryota</taxon>
        <taxon>Fungi</taxon>
        <taxon>Dikarya</taxon>
        <taxon>Basidiomycota</taxon>
        <taxon>Agaricomycotina</taxon>
        <taxon>Agaricomycetes</taxon>
        <taxon>Agaricomycetidae</taxon>
        <taxon>Agaricales</taxon>
        <taxon>Marasmiineae</taxon>
        <taxon>Mycenaceae</taxon>
        <taxon>Mycena</taxon>
    </lineage>
</organism>
<comment type="caution">
    <text evidence="1">The sequence shown here is derived from an EMBL/GenBank/DDBJ whole genome shotgun (WGS) entry which is preliminary data.</text>
</comment>
<gene>
    <name evidence="1" type="ORF">B0H16DRAFT_1309867</name>
</gene>